<feature type="compositionally biased region" description="Acidic residues" evidence="3">
    <location>
        <begin position="317"/>
        <end position="326"/>
    </location>
</feature>
<dbReference type="InterPro" id="IPR036736">
    <property type="entry name" value="ACP-like_sf"/>
</dbReference>
<dbReference type="PANTHER" id="PTHR45527">
    <property type="entry name" value="NONRIBOSOMAL PEPTIDE SYNTHETASE"/>
    <property type="match status" value="1"/>
</dbReference>
<dbReference type="InterPro" id="IPR006162">
    <property type="entry name" value="Ppantetheine_attach_site"/>
</dbReference>
<proteinExistence type="predicted"/>
<feature type="region of interest" description="Disordered" evidence="3">
    <location>
        <begin position="660"/>
        <end position="904"/>
    </location>
</feature>
<feature type="region of interest" description="Disordered" evidence="3">
    <location>
        <begin position="313"/>
        <end position="332"/>
    </location>
</feature>
<evidence type="ECO:0000313" key="6">
    <source>
        <dbReference type="RefSeq" id="XP_006818424.1"/>
    </source>
</evidence>
<feature type="compositionally biased region" description="Basic and acidic residues" evidence="3">
    <location>
        <begin position="864"/>
        <end position="883"/>
    </location>
</feature>
<feature type="region of interest" description="Disordered" evidence="3">
    <location>
        <begin position="916"/>
        <end position="943"/>
    </location>
</feature>
<dbReference type="Proteomes" id="UP000694865">
    <property type="component" value="Unplaced"/>
</dbReference>
<feature type="compositionally biased region" description="Basic and acidic residues" evidence="3">
    <location>
        <begin position="779"/>
        <end position="790"/>
    </location>
</feature>
<dbReference type="Pfam" id="PF00550">
    <property type="entry name" value="PP-binding"/>
    <property type="match status" value="1"/>
</dbReference>
<dbReference type="SUPFAM" id="SSF47336">
    <property type="entry name" value="ACP-like"/>
    <property type="match status" value="1"/>
</dbReference>
<dbReference type="InterPro" id="IPR045851">
    <property type="entry name" value="AMP-bd_C_sf"/>
</dbReference>
<feature type="domain" description="Carrier" evidence="4">
    <location>
        <begin position="1019"/>
        <end position="1092"/>
    </location>
</feature>
<accession>A0ABM0MEI3</accession>
<dbReference type="Gene3D" id="3.30.300.30">
    <property type="match status" value="1"/>
</dbReference>
<sequence>MSLSWRRDFGADASILRGERVSFPFDLPSTTVHGTLEHLVIPYFGGTAGEKQAIIFGDRTLTFTELNAQANALARSLRKRLGYGKHRNPTCIGLHMGPSDSVIVAIFAVLKLGAAYLPLDPKYPSKRLKRMVETSKPLCVITDDENCVEMGRIVQQIQSEKRPDLFKFDDLSGKQAIRLYDYRLDESDLLTDTSFNRDSPPACILYTSGSTGLPKGVIISHKAILHRVSALWSCFSLTSEDVGCFKSSLSFVDSISEIFGFTLHGNPIVVAPYCITSTPKHFLDLLDNSDVTWLMLVPTLLDEILCVLEKRSSDSSSDSDSDNDSDGDSKSGTNTLQKIKYWVSTGEDLSIQLAQRFFDIFPEQSLCNIWGATELTGDVTHSEYKLKDMDDVRKLGKMPIGAPIQNTNIYILDENMQLVALNERGIAYVSGPNISDGYLNDTGTNSIETRHTVYDAYFDPNKAKADTKRFLPNTFDYHPQHQTLYNTGDYLRAVRGATGEIQLVFEGRMDSQVKVRGFRIDLSEIDAAVYEIPGVMRAHTFCHTGDDNKKTCVSYFKARDFSPACDVDIVTEHLKMTLPSFTIPTGIVPVDEFPLLPNGKVDPAALHVEYKESLMTPEEREKEREEKQRREEEEIQRQKDELKRIEEERKERQEELARQAEERRREQEEMMKKAQEEFERKQEEKEKQLREEQEQLRQEREMLAKKEEEALAEKENTPEHESSNESENEEEKSSSDEDKKEEEKEIDEDEELGSDDEVVLTPTTMTDGLTKFAVIKLTSAHEQEEGEKAKLVTARSIESDTKDTEEQTTEDKNDVGVKKPEEESENTVEEETKPVDELTISEENSDVDNSKNNDPPTPPNSPLENKEFPFSDDKIEETKKDEPMAAEQATPESKEESVREENEDLKVRRQLFANDEDQPIAIENGETQAVNHATNEEIVGEEKDVIKTNEDQIVKENGEIAEVKVLDENGNDDEKKIAEEHIEEQQKETNKENEDGADNEIDRDVQAEEIEPEEIIEPSENELLIIDVISEVLGLSKEEISMENDFFLLGGNSLNAILAINKLQDGGLLMKIEDFFQAQHLGDLLDINYDVTNDDFDIPEYEAVSLHESTVKELEIGCQLAVEGFVQKEPLTVAMDIPVEEKKSYLDTGMKMVAIDGKDYSFLIRKKETHQVVGMVINMDFSERNLDDAEVQQIPSSQLKAFSQYSTDVEKWAKDELGVTDSKQWLVQLVTVISENMDVHLKASLLKLMQLETLKVAKQKNFVGACGIYTHPLATSVATAVGLETNKLFDPIKDYTYDGEKYFDKIEPQDTRFCVMSKKV</sequence>
<dbReference type="SUPFAM" id="SSF56801">
    <property type="entry name" value="Acetyl-CoA synthetase-like"/>
    <property type="match status" value="1"/>
</dbReference>
<dbReference type="CDD" id="cd05930">
    <property type="entry name" value="A_NRPS"/>
    <property type="match status" value="1"/>
</dbReference>
<keyword evidence="5" id="KW-1185">Reference proteome</keyword>
<dbReference type="Gene3D" id="3.40.50.12780">
    <property type="entry name" value="N-terminal domain of ligase-like"/>
    <property type="match status" value="1"/>
</dbReference>
<dbReference type="PROSITE" id="PS00012">
    <property type="entry name" value="PHOSPHOPANTETHEINE"/>
    <property type="match status" value="1"/>
</dbReference>
<dbReference type="InterPro" id="IPR020845">
    <property type="entry name" value="AMP-binding_CS"/>
</dbReference>
<dbReference type="InterPro" id="IPR000873">
    <property type="entry name" value="AMP-dep_synth/lig_dom"/>
</dbReference>
<dbReference type="GeneID" id="100373219"/>
<dbReference type="PROSITE" id="PS00455">
    <property type="entry name" value="AMP_BINDING"/>
    <property type="match status" value="1"/>
</dbReference>
<dbReference type="InterPro" id="IPR042099">
    <property type="entry name" value="ANL_N_sf"/>
</dbReference>
<feature type="compositionally biased region" description="Basic and acidic residues" evidence="3">
    <location>
        <begin position="892"/>
        <end position="904"/>
    </location>
</feature>
<evidence type="ECO:0000256" key="1">
    <source>
        <dbReference type="ARBA" id="ARBA00022450"/>
    </source>
</evidence>
<dbReference type="InterPro" id="IPR009081">
    <property type="entry name" value="PP-bd_ACP"/>
</dbReference>
<feature type="compositionally biased region" description="Basic and acidic residues" evidence="3">
    <location>
        <begin position="797"/>
        <end position="821"/>
    </location>
</feature>
<dbReference type="PANTHER" id="PTHR45527:SF1">
    <property type="entry name" value="FATTY ACID SYNTHASE"/>
    <property type="match status" value="1"/>
</dbReference>
<keyword evidence="2" id="KW-0597">Phosphoprotein</keyword>
<protein>
    <submittedName>
        <fullName evidence="6">Uncharacterized protein LOC100373219</fullName>
    </submittedName>
</protein>
<feature type="compositionally biased region" description="Acidic residues" evidence="3">
    <location>
        <begin position="744"/>
        <end position="758"/>
    </location>
</feature>
<evidence type="ECO:0000259" key="4">
    <source>
        <dbReference type="PROSITE" id="PS50075"/>
    </source>
</evidence>
<dbReference type="PROSITE" id="PS50075">
    <property type="entry name" value="CARRIER"/>
    <property type="match status" value="1"/>
</dbReference>
<keyword evidence="1" id="KW-0596">Phosphopantetheine</keyword>
<dbReference type="Gene3D" id="3.40.630.30">
    <property type="match status" value="1"/>
</dbReference>
<evidence type="ECO:0000256" key="2">
    <source>
        <dbReference type="ARBA" id="ARBA00022553"/>
    </source>
</evidence>
<organism evidence="5 6">
    <name type="scientific">Saccoglossus kowalevskii</name>
    <name type="common">Acorn worm</name>
    <dbReference type="NCBI Taxonomy" id="10224"/>
    <lineage>
        <taxon>Eukaryota</taxon>
        <taxon>Metazoa</taxon>
        <taxon>Hemichordata</taxon>
        <taxon>Enteropneusta</taxon>
        <taxon>Harrimaniidae</taxon>
        <taxon>Saccoglossus</taxon>
    </lineage>
</organism>
<dbReference type="RefSeq" id="XP_006818424.1">
    <property type="nucleotide sequence ID" value="XM_006818361.1"/>
</dbReference>
<feature type="compositionally biased region" description="Basic and acidic residues" evidence="3">
    <location>
        <begin position="731"/>
        <end position="743"/>
    </location>
</feature>
<name>A0ABM0MEI3_SACKO</name>
<dbReference type="Pfam" id="PF00501">
    <property type="entry name" value="AMP-binding"/>
    <property type="match status" value="1"/>
</dbReference>
<evidence type="ECO:0000256" key="3">
    <source>
        <dbReference type="SAM" id="MobiDB-lite"/>
    </source>
</evidence>
<evidence type="ECO:0000313" key="5">
    <source>
        <dbReference type="Proteomes" id="UP000694865"/>
    </source>
</evidence>
<dbReference type="Gene3D" id="1.10.1200.10">
    <property type="entry name" value="ACP-like"/>
    <property type="match status" value="1"/>
</dbReference>
<feature type="compositionally biased region" description="Basic and acidic residues" evidence="3">
    <location>
        <begin position="660"/>
        <end position="723"/>
    </location>
</feature>
<feature type="region of interest" description="Disordered" evidence="3">
    <location>
        <begin position="609"/>
        <end position="639"/>
    </location>
</feature>
<reference evidence="6" key="1">
    <citation type="submission" date="2025-08" db="UniProtKB">
        <authorList>
            <consortium name="RefSeq"/>
        </authorList>
    </citation>
    <scope>IDENTIFICATION</scope>
    <source>
        <tissue evidence="6">Testes</tissue>
    </source>
</reference>
<gene>
    <name evidence="6" type="primary">LOC100373219</name>
</gene>